<dbReference type="PANTHER" id="PTHR42695:SF5">
    <property type="entry name" value="GLUTAMINE AMIDOTRANSFERASE YLR126C-RELATED"/>
    <property type="match status" value="1"/>
</dbReference>
<dbReference type="KEGG" id="kim:G3T16_13950"/>
<dbReference type="InterPro" id="IPR044992">
    <property type="entry name" value="ChyE-like"/>
</dbReference>
<dbReference type="GO" id="GO:0005829">
    <property type="term" value="C:cytosol"/>
    <property type="evidence" value="ECO:0007669"/>
    <property type="project" value="TreeGrafter"/>
</dbReference>
<evidence type="ECO:0000259" key="1">
    <source>
        <dbReference type="Pfam" id="PF00117"/>
    </source>
</evidence>
<dbReference type="EMBL" id="CP048711">
    <property type="protein sequence ID" value="QIB66343.1"/>
    <property type="molecule type" value="Genomic_DNA"/>
</dbReference>
<gene>
    <name evidence="2" type="ORF">G3T16_13950</name>
</gene>
<dbReference type="Gene3D" id="3.40.50.880">
    <property type="match status" value="1"/>
</dbReference>
<dbReference type="AlphaFoldDB" id="A0A6C0U3C1"/>
<protein>
    <submittedName>
        <fullName evidence="2">Glutamine amidotransferase</fullName>
    </submittedName>
</protein>
<keyword evidence="3" id="KW-1185">Reference proteome</keyword>
<dbReference type="RefSeq" id="WP_163495777.1">
    <property type="nucleotide sequence ID" value="NZ_CP048711.1"/>
</dbReference>
<feature type="domain" description="Glutamine amidotransferase" evidence="1">
    <location>
        <begin position="65"/>
        <end position="203"/>
    </location>
</feature>
<accession>A0A6C0U3C1</accession>
<proteinExistence type="predicted"/>
<dbReference type="PROSITE" id="PS51273">
    <property type="entry name" value="GATASE_TYPE_1"/>
    <property type="match status" value="1"/>
</dbReference>
<keyword evidence="2" id="KW-0808">Transferase</keyword>
<dbReference type="InterPro" id="IPR017926">
    <property type="entry name" value="GATASE"/>
</dbReference>
<dbReference type="PRINTS" id="PR00097">
    <property type="entry name" value="ANTSNTHASEII"/>
</dbReference>
<keyword evidence="2" id="KW-0315">Glutamine amidotransferase</keyword>
<dbReference type="GO" id="GO:0016740">
    <property type="term" value="F:transferase activity"/>
    <property type="evidence" value="ECO:0007669"/>
    <property type="project" value="UniProtKB-KW"/>
</dbReference>
<dbReference type="Pfam" id="PF00117">
    <property type="entry name" value="GATase"/>
    <property type="match status" value="1"/>
</dbReference>
<reference evidence="2 3" key="1">
    <citation type="submission" date="2020-02" db="EMBL/GenBank/DDBJ databases">
        <title>Genome sequencing for Kineobactrum sp. M2.</title>
        <authorList>
            <person name="Park S.-J."/>
        </authorList>
    </citation>
    <scope>NUCLEOTIDE SEQUENCE [LARGE SCALE GENOMIC DNA]</scope>
    <source>
        <strain evidence="2 3">M2</strain>
    </source>
</reference>
<evidence type="ECO:0000313" key="2">
    <source>
        <dbReference type="EMBL" id="QIB66343.1"/>
    </source>
</evidence>
<dbReference type="Proteomes" id="UP000477680">
    <property type="component" value="Chromosome"/>
</dbReference>
<dbReference type="NCBIfam" id="NF006562">
    <property type="entry name" value="PRK09065.1"/>
    <property type="match status" value="1"/>
</dbReference>
<sequence length="254" mass="27830">MSKTDGNRQRRRFMILQTGTLPDNPGGMRGLYGDMAELFFPPLGFPPEQVVVTRLHEHRLPAGEPGDYSGILITGSPLMVSAQEDWMLRIRPWLERARAEGVPLLGVCFGHQLLACAFGGHVGASPGGLEAGTVSAEFSAERAEDPLFSVLPASAPVQVHHYESVIVPPAGAEIVGWSAHDEHHALRYGPACWGVQFHPELTAPMMRTLLQEEVASLQAAELDPLSVLDRVRNTPVGPTLLRRFREIAERRHAE</sequence>
<name>A0A6C0U3C1_9GAMM</name>
<evidence type="ECO:0000313" key="3">
    <source>
        <dbReference type="Proteomes" id="UP000477680"/>
    </source>
</evidence>
<organism evidence="2 3">
    <name type="scientific">Kineobactrum salinum</name>
    <dbReference type="NCBI Taxonomy" id="2708301"/>
    <lineage>
        <taxon>Bacteria</taxon>
        <taxon>Pseudomonadati</taxon>
        <taxon>Pseudomonadota</taxon>
        <taxon>Gammaproteobacteria</taxon>
        <taxon>Cellvibrionales</taxon>
        <taxon>Halieaceae</taxon>
        <taxon>Kineobactrum</taxon>
    </lineage>
</organism>
<dbReference type="SUPFAM" id="SSF52317">
    <property type="entry name" value="Class I glutamine amidotransferase-like"/>
    <property type="match status" value="1"/>
</dbReference>
<dbReference type="PANTHER" id="PTHR42695">
    <property type="entry name" value="GLUTAMINE AMIDOTRANSFERASE YLR126C-RELATED"/>
    <property type="match status" value="1"/>
</dbReference>
<dbReference type="InterPro" id="IPR029062">
    <property type="entry name" value="Class_I_gatase-like"/>
</dbReference>
<dbReference type="CDD" id="cd01741">
    <property type="entry name" value="GATase1_1"/>
    <property type="match status" value="1"/>
</dbReference>